<keyword evidence="2 11" id="KW-0813">Transport</keyword>
<keyword evidence="5 11" id="KW-0812">Transmembrane</keyword>
<evidence type="ECO:0000313" key="16">
    <source>
        <dbReference type="Proteomes" id="UP001597337"/>
    </source>
</evidence>
<reference evidence="16" key="1">
    <citation type="journal article" date="2019" name="Int. J. Syst. Evol. Microbiol.">
        <title>The Global Catalogue of Microorganisms (GCM) 10K type strain sequencing project: providing services to taxonomists for standard genome sequencing and annotation.</title>
        <authorList>
            <consortium name="The Broad Institute Genomics Platform"/>
            <consortium name="The Broad Institute Genome Sequencing Center for Infectious Disease"/>
            <person name="Wu L."/>
            <person name="Ma J."/>
        </authorList>
    </citation>
    <scope>NUCLEOTIDE SEQUENCE [LARGE SCALE GENOMIC DNA]</scope>
    <source>
        <strain evidence="16">KACC 12597</strain>
    </source>
</reference>
<proteinExistence type="inferred from homology"/>
<dbReference type="SUPFAM" id="SSF56935">
    <property type="entry name" value="Porins"/>
    <property type="match status" value="1"/>
</dbReference>
<keyword evidence="10 11" id="KW-0998">Cell outer membrane</keyword>
<comment type="similarity">
    <text evidence="11 12">Belongs to the TonB-dependent receptor family.</text>
</comment>
<organism evidence="15 16">
    <name type="scientific">Thiorhodococcus fuscus</name>
    <dbReference type="NCBI Taxonomy" id="527200"/>
    <lineage>
        <taxon>Bacteria</taxon>
        <taxon>Pseudomonadati</taxon>
        <taxon>Pseudomonadota</taxon>
        <taxon>Gammaproteobacteria</taxon>
        <taxon>Chromatiales</taxon>
        <taxon>Chromatiaceae</taxon>
        <taxon>Thiorhodococcus</taxon>
    </lineage>
</organism>
<evidence type="ECO:0000256" key="10">
    <source>
        <dbReference type="ARBA" id="ARBA00023237"/>
    </source>
</evidence>
<dbReference type="Gene3D" id="2.40.170.20">
    <property type="entry name" value="TonB-dependent receptor, beta-barrel domain"/>
    <property type="match status" value="1"/>
</dbReference>
<dbReference type="InterPro" id="IPR039426">
    <property type="entry name" value="TonB-dep_rcpt-like"/>
</dbReference>
<name>A0ABW4YDJ6_9GAMM</name>
<feature type="domain" description="TonB-dependent receptor plug" evidence="14">
    <location>
        <begin position="51"/>
        <end position="161"/>
    </location>
</feature>
<dbReference type="PANTHER" id="PTHR32552:SF81">
    <property type="entry name" value="TONB-DEPENDENT OUTER MEMBRANE RECEPTOR"/>
    <property type="match status" value="1"/>
</dbReference>
<feature type="domain" description="TonB-dependent receptor-like beta-barrel" evidence="13">
    <location>
        <begin position="297"/>
        <end position="686"/>
    </location>
</feature>
<evidence type="ECO:0000256" key="3">
    <source>
        <dbReference type="ARBA" id="ARBA00022452"/>
    </source>
</evidence>
<dbReference type="InterPro" id="IPR036942">
    <property type="entry name" value="Beta-barrel_TonB_sf"/>
</dbReference>
<keyword evidence="9 11" id="KW-0472">Membrane</keyword>
<evidence type="ECO:0000256" key="7">
    <source>
        <dbReference type="ARBA" id="ARBA00023065"/>
    </source>
</evidence>
<dbReference type="CDD" id="cd01347">
    <property type="entry name" value="ligand_gated_channel"/>
    <property type="match status" value="1"/>
</dbReference>
<keyword evidence="16" id="KW-1185">Reference proteome</keyword>
<evidence type="ECO:0000259" key="13">
    <source>
        <dbReference type="Pfam" id="PF00593"/>
    </source>
</evidence>
<keyword evidence="8 12" id="KW-0798">TonB box</keyword>
<evidence type="ECO:0000256" key="4">
    <source>
        <dbReference type="ARBA" id="ARBA00022496"/>
    </source>
</evidence>
<dbReference type="EMBL" id="JBHUHX010000053">
    <property type="protein sequence ID" value="MFD2113752.1"/>
    <property type="molecule type" value="Genomic_DNA"/>
</dbReference>
<evidence type="ECO:0000259" key="14">
    <source>
        <dbReference type="Pfam" id="PF07715"/>
    </source>
</evidence>
<keyword evidence="6" id="KW-0408">Iron</keyword>
<dbReference type="Gene3D" id="2.170.130.10">
    <property type="entry name" value="TonB-dependent receptor, plug domain"/>
    <property type="match status" value="1"/>
</dbReference>
<evidence type="ECO:0000256" key="2">
    <source>
        <dbReference type="ARBA" id="ARBA00022448"/>
    </source>
</evidence>
<comment type="caution">
    <text evidence="15">The sequence shown here is derived from an EMBL/GenBank/DDBJ whole genome shotgun (WGS) entry which is preliminary data.</text>
</comment>
<evidence type="ECO:0000256" key="6">
    <source>
        <dbReference type="ARBA" id="ARBA00023004"/>
    </source>
</evidence>
<keyword evidence="3 11" id="KW-1134">Transmembrane beta strand</keyword>
<evidence type="ECO:0000256" key="1">
    <source>
        <dbReference type="ARBA" id="ARBA00004571"/>
    </source>
</evidence>
<evidence type="ECO:0000256" key="12">
    <source>
        <dbReference type="RuleBase" id="RU003357"/>
    </source>
</evidence>
<evidence type="ECO:0000256" key="11">
    <source>
        <dbReference type="PROSITE-ProRule" id="PRU01360"/>
    </source>
</evidence>
<dbReference type="Pfam" id="PF00593">
    <property type="entry name" value="TonB_dep_Rec_b-barrel"/>
    <property type="match status" value="1"/>
</dbReference>
<dbReference type="RefSeq" id="WP_386028589.1">
    <property type="nucleotide sequence ID" value="NZ_JBHUHX010000053.1"/>
</dbReference>
<dbReference type="InterPro" id="IPR012910">
    <property type="entry name" value="Plug_dom"/>
</dbReference>
<evidence type="ECO:0000256" key="9">
    <source>
        <dbReference type="ARBA" id="ARBA00023136"/>
    </source>
</evidence>
<dbReference type="InterPro" id="IPR000531">
    <property type="entry name" value="Beta-barrel_TonB"/>
</dbReference>
<sequence>MDELFGRSGGLVAMAAVLWGAGVAQSVADSAGVTELDAVVVTATRVEARNFDLPVSIDVLESDVIQEQTAQVLVSEVLARVPGTLVTNRGTFAQEEQIMIRGFGGRSQFGTRGIKLVADGIPASTPDGQGGPGLFDLGSAADIEVMRGGFSALYGNHSGGVVQVFTEDGPVDPTLSMRLMTGSDGTWIAGSKFGGQFGDLNGVLDAYHSETDGYRDWSSSIKDQVNAKLKYALPSGGTISLIANSMNLPDSRDPLGLTAEQVREDPRQASEGALIYKTRRTLDNMQGGVILDQPLSDADQLRVMAYSGTRSNEQFLAVPLASQNAITSAGGVSTYDRHFGGGSLWWSHESSLAEGPLTLTLGGDYDRSAEDREGYLNEYGTRGALKRNEDNSVDSWGGFVQGSWAFAPRWSLEAGLRHTQVRFDSDDHFICTTEQVTAPGNSAGTCSGSTAAISQSSYNPDNSGSKTYSAWTPAFGLLFGLTPDINLYANVGKTFETPTFTELAYRPDGGSGLNLDLEPAISWHYELGAKFLLGDRTRLNLALFQIDTDNEITVATNRGGRSTYQNVPGSRRRGAELTLASEFDHGLAGHLAATYIDSVFTDSFVGCAGIPCRPNGSTLNAATVESGNQVPGVPEFSLFGELTYAYAPWGFEGGVSVYAQDEVYVNDRNTETAAGYWLLNLRGGFTQRMGGLELSEFVRVDNVLDRDYISAVSVNDANGRYYAPGAGATYLVGLTASYAF</sequence>
<evidence type="ECO:0000256" key="8">
    <source>
        <dbReference type="ARBA" id="ARBA00023077"/>
    </source>
</evidence>
<keyword evidence="15" id="KW-0675">Receptor</keyword>
<dbReference type="InterPro" id="IPR037066">
    <property type="entry name" value="Plug_dom_sf"/>
</dbReference>
<dbReference type="Pfam" id="PF07715">
    <property type="entry name" value="Plug"/>
    <property type="match status" value="1"/>
</dbReference>
<comment type="subcellular location">
    <subcellularLocation>
        <location evidence="1 11">Cell outer membrane</location>
        <topology evidence="1 11">Multi-pass membrane protein</topology>
    </subcellularLocation>
</comment>
<keyword evidence="4" id="KW-0410">Iron transport</keyword>
<evidence type="ECO:0000313" key="15">
    <source>
        <dbReference type="EMBL" id="MFD2113752.1"/>
    </source>
</evidence>
<dbReference type="Proteomes" id="UP001597337">
    <property type="component" value="Unassembled WGS sequence"/>
</dbReference>
<protein>
    <submittedName>
        <fullName evidence="15">TonB-dependent receptor family protein</fullName>
    </submittedName>
</protein>
<evidence type="ECO:0000256" key="5">
    <source>
        <dbReference type="ARBA" id="ARBA00022692"/>
    </source>
</evidence>
<gene>
    <name evidence="15" type="ORF">ACFSJC_18035</name>
</gene>
<dbReference type="PROSITE" id="PS52016">
    <property type="entry name" value="TONB_DEPENDENT_REC_3"/>
    <property type="match status" value="1"/>
</dbReference>
<keyword evidence="7" id="KW-0406">Ion transport</keyword>
<accession>A0ABW4YDJ6</accession>
<dbReference type="PANTHER" id="PTHR32552">
    <property type="entry name" value="FERRICHROME IRON RECEPTOR-RELATED"/>
    <property type="match status" value="1"/>
</dbReference>